<dbReference type="Proteomes" id="UP001172778">
    <property type="component" value="Unassembled WGS sequence"/>
</dbReference>
<evidence type="ECO:0000313" key="5">
    <source>
        <dbReference type="Proteomes" id="UP001172778"/>
    </source>
</evidence>
<dbReference type="EMBL" id="JARRAF010000009">
    <property type="protein sequence ID" value="MDK2124376.1"/>
    <property type="molecule type" value="Genomic_DNA"/>
</dbReference>
<organism evidence="4 5">
    <name type="scientific">Parachitinimonas caeni</name>
    <dbReference type="NCBI Taxonomy" id="3031301"/>
    <lineage>
        <taxon>Bacteria</taxon>
        <taxon>Pseudomonadati</taxon>
        <taxon>Pseudomonadota</taxon>
        <taxon>Betaproteobacteria</taxon>
        <taxon>Neisseriales</taxon>
        <taxon>Chitinibacteraceae</taxon>
        <taxon>Parachitinimonas</taxon>
    </lineage>
</organism>
<keyword evidence="5" id="KW-1185">Reference proteome</keyword>
<keyword evidence="4" id="KW-0456">Lyase</keyword>
<dbReference type="EC" id="4.1.1.-" evidence="4"/>
<evidence type="ECO:0000259" key="1">
    <source>
        <dbReference type="Pfam" id="PF01977"/>
    </source>
</evidence>
<dbReference type="InterPro" id="IPR049383">
    <property type="entry name" value="UbiD-like_N"/>
</dbReference>
<sequence>MTTNGKRKLKIDQAKIPRSYRDYLQLLADRGELVDIHDEVNWNLEMGAILRHACETTAAFPRFNNIRGAKGFRACEMGPTVSAAPGRKWQRLALMLGMPEDATLMEIQDAYMEVAFGPPHPPVYVEPDKAPCKQNKWFGDDIDLTRLPSPILHDGDGGRYFQTAGAIIATTPPGTQLPPGSYTYDPNSWTNWSFSRGMVASSRPNQATGIDPDFMTKWVFEDGVYYAKRQTCGLWLPFQHNGMIYTMWKDEGKDCPFVIALGMPPAAALQLSTAPPAWHDEYQYASALFGEGIELVKAETSDIMVPANCEIIIEGRVSRELTTAEGPFGEFPGYLSSSAGLQPTAEITCITFRDNAILPICIPGIPIDSTLMIGGFSLGTTSRQLFKEEQLPIIDCFIPFHAASHWLVIRAEKDWQETTGYSVEQFMDKIANVYWTAHVGKTTAKLFVVDHDVSPDDAEAVLAAFIARNEPMGGTFMYPQYDSDGTGLQIYLSVATKLKGRGGLVIYSCLTEPGKHAKKLALPAPQDKPVPKCHLPILKCAMPFGPEANYFVVQVANDWHKQTGYTIAEFMDQIAGVFESAYEPIKPAKIFVFAEDIDPSKMDAVIWAFATRNNPVQGQYLYLEKGKPGITWQQWYDMPLLAARKNKVGMSIYSGLPIQQEINQPVEQVLSFETNYPQPLQQRVLDKWKKWGF</sequence>
<name>A0ABT7DWG1_9NEIS</name>
<dbReference type="PANTHER" id="PTHR30108">
    <property type="entry name" value="3-OCTAPRENYL-4-HYDROXYBENZOATE CARBOXY-LYASE-RELATED"/>
    <property type="match status" value="1"/>
</dbReference>
<dbReference type="RefSeq" id="WP_284100687.1">
    <property type="nucleotide sequence ID" value="NZ_JARRAF010000009.1"/>
</dbReference>
<dbReference type="Gene3D" id="1.20.5.4570">
    <property type="match status" value="1"/>
</dbReference>
<reference evidence="4" key="1">
    <citation type="submission" date="2023-03" db="EMBL/GenBank/DDBJ databases">
        <title>Chitinimonas shenzhenensis gen. nov., sp. nov., a novel member of family Burkholderiaceae isolated from activated sludge collected in Shen Zhen, China.</title>
        <authorList>
            <person name="Wang X."/>
        </authorList>
    </citation>
    <scope>NUCLEOTIDE SEQUENCE</scope>
    <source>
        <strain evidence="4">DQS-5</strain>
    </source>
</reference>
<dbReference type="GO" id="GO:0016829">
    <property type="term" value="F:lyase activity"/>
    <property type="evidence" value="ECO:0007669"/>
    <property type="project" value="UniProtKB-KW"/>
</dbReference>
<gene>
    <name evidence="4" type="ORF">PZA18_09965</name>
</gene>
<feature type="domain" description="3-octaprenyl-4-hydroxybenzoate carboxy-lyase-like C-terminal" evidence="3">
    <location>
        <begin position="550"/>
        <end position="618"/>
    </location>
</feature>
<comment type="caution">
    <text evidence="4">The sequence shown here is derived from an EMBL/GenBank/DDBJ whole genome shotgun (WGS) entry which is preliminary data.</text>
</comment>
<dbReference type="Pfam" id="PF20695">
    <property type="entry name" value="UbiD_N"/>
    <property type="match status" value="1"/>
</dbReference>
<dbReference type="SUPFAM" id="SSF50475">
    <property type="entry name" value="FMN-binding split barrel"/>
    <property type="match status" value="1"/>
</dbReference>
<feature type="domain" description="3-octaprenyl-4-hydroxybenzoate carboxy-lyase-like Rift-related" evidence="1">
    <location>
        <begin position="125"/>
        <end position="366"/>
    </location>
</feature>
<dbReference type="InterPro" id="IPR049381">
    <property type="entry name" value="UbiD-like_C"/>
</dbReference>
<dbReference type="InterPro" id="IPR002830">
    <property type="entry name" value="UbiD"/>
</dbReference>
<evidence type="ECO:0000259" key="3">
    <source>
        <dbReference type="Pfam" id="PF20696"/>
    </source>
</evidence>
<evidence type="ECO:0000259" key="2">
    <source>
        <dbReference type="Pfam" id="PF20695"/>
    </source>
</evidence>
<dbReference type="Pfam" id="PF01977">
    <property type="entry name" value="UbiD"/>
    <property type="match status" value="1"/>
</dbReference>
<feature type="domain" description="3-octaprenyl-4-hydroxybenzoate carboxy-lyase-like C-terminal" evidence="3">
    <location>
        <begin position="373"/>
        <end position="484"/>
    </location>
</feature>
<dbReference type="Pfam" id="PF20696">
    <property type="entry name" value="UbiD_C"/>
    <property type="match status" value="2"/>
</dbReference>
<accession>A0ABT7DWG1</accession>
<dbReference type="Gene3D" id="3.40.1670.10">
    <property type="entry name" value="UbiD C-terminal domain-like"/>
    <property type="match status" value="2"/>
</dbReference>
<feature type="domain" description="3-octaprenyl-4-hydroxybenzoate carboxy-lyase-like N-terminal" evidence="2">
    <location>
        <begin position="24"/>
        <end position="110"/>
    </location>
</feature>
<proteinExistence type="predicted"/>
<dbReference type="SUPFAM" id="SSF143968">
    <property type="entry name" value="UbiD C-terminal domain-like"/>
    <property type="match status" value="2"/>
</dbReference>
<protein>
    <submittedName>
        <fullName evidence="4">UbiD family decarboxylase</fullName>
        <ecNumber evidence="4">4.1.1.-</ecNumber>
    </submittedName>
</protein>
<dbReference type="InterPro" id="IPR048304">
    <property type="entry name" value="UbiD_Rift_dom"/>
</dbReference>
<dbReference type="PANTHER" id="PTHR30108:SF17">
    <property type="entry name" value="FERULIC ACID DECARBOXYLASE 1"/>
    <property type="match status" value="1"/>
</dbReference>
<evidence type="ECO:0000313" key="4">
    <source>
        <dbReference type="EMBL" id="MDK2124376.1"/>
    </source>
</evidence>